<feature type="compositionally biased region" description="Low complexity" evidence="1">
    <location>
        <begin position="67"/>
        <end position="76"/>
    </location>
</feature>
<dbReference type="AlphaFoldDB" id="A0A6P5GB77"/>
<reference evidence="2" key="1">
    <citation type="journal article" date="2015" name="Nat. Genet.">
        <title>The pineapple genome and the evolution of CAM photosynthesis.</title>
        <authorList>
            <person name="Ming R."/>
            <person name="VanBuren R."/>
            <person name="Wai C.M."/>
            <person name="Tang H."/>
            <person name="Schatz M.C."/>
            <person name="Bowers J.E."/>
            <person name="Lyons E."/>
            <person name="Wang M.L."/>
            <person name="Chen J."/>
            <person name="Biggers E."/>
            <person name="Zhang J."/>
            <person name="Huang L."/>
            <person name="Zhang L."/>
            <person name="Miao W."/>
            <person name="Zhang J."/>
            <person name="Ye Z."/>
            <person name="Miao C."/>
            <person name="Lin Z."/>
            <person name="Wang H."/>
            <person name="Zhou H."/>
            <person name="Yim W.C."/>
            <person name="Priest H.D."/>
            <person name="Zheng C."/>
            <person name="Woodhouse M."/>
            <person name="Edger P.P."/>
            <person name="Guyot R."/>
            <person name="Guo H.B."/>
            <person name="Guo H."/>
            <person name="Zheng G."/>
            <person name="Singh R."/>
            <person name="Sharma A."/>
            <person name="Min X."/>
            <person name="Zheng Y."/>
            <person name="Lee H."/>
            <person name="Gurtowski J."/>
            <person name="Sedlazeck F.J."/>
            <person name="Harkess A."/>
            <person name="McKain M.R."/>
            <person name="Liao Z."/>
            <person name="Fang J."/>
            <person name="Liu J."/>
            <person name="Zhang X."/>
            <person name="Zhang Q."/>
            <person name="Hu W."/>
            <person name="Qin Y."/>
            <person name="Wang K."/>
            <person name="Chen L.Y."/>
            <person name="Shirley N."/>
            <person name="Lin Y.R."/>
            <person name="Liu L.Y."/>
            <person name="Hernandez A.G."/>
            <person name="Wright C.L."/>
            <person name="Bulone V."/>
            <person name="Tuskan G.A."/>
            <person name="Heath K."/>
            <person name="Zee F."/>
            <person name="Moore P.H."/>
            <person name="Sunkar R."/>
            <person name="Leebens-Mack J.H."/>
            <person name="Mockler T."/>
            <person name="Bennetzen J.L."/>
            <person name="Freeling M."/>
            <person name="Sankoff D."/>
            <person name="Paterson A.H."/>
            <person name="Zhu X."/>
            <person name="Yang X."/>
            <person name="Smith J.A."/>
            <person name="Cushman J.C."/>
            <person name="Paull R.E."/>
            <person name="Yu Q."/>
        </authorList>
    </citation>
    <scope>NUCLEOTIDE SEQUENCE [LARGE SCALE GENOMIC DNA]</scope>
    <source>
        <strain evidence="2">cv. F153</strain>
    </source>
</reference>
<organism evidence="2 3">
    <name type="scientific">Ananas comosus</name>
    <name type="common">Pineapple</name>
    <name type="synonym">Ananas ananas</name>
    <dbReference type="NCBI Taxonomy" id="4615"/>
    <lineage>
        <taxon>Eukaryota</taxon>
        <taxon>Viridiplantae</taxon>
        <taxon>Streptophyta</taxon>
        <taxon>Embryophyta</taxon>
        <taxon>Tracheophyta</taxon>
        <taxon>Spermatophyta</taxon>
        <taxon>Magnoliopsida</taxon>
        <taxon>Liliopsida</taxon>
        <taxon>Poales</taxon>
        <taxon>Bromeliaceae</taxon>
        <taxon>Bromelioideae</taxon>
        <taxon>Ananas</taxon>
    </lineage>
</organism>
<feature type="compositionally biased region" description="Basic and acidic residues" evidence="1">
    <location>
        <begin position="191"/>
        <end position="234"/>
    </location>
</feature>
<feature type="region of interest" description="Disordered" evidence="1">
    <location>
        <begin position="1"/>
        <end position="76"/>
    </location>
</feature>
<protein>
    <submittedName>
        <fullName evidence="3">Vegetative cell wall protein gp1-like</fullName>
    </submittedName>
</protein>
<evidence type="ECO:0000313" key="3">
    <source>
        <dbReference type="RefSeq" id="XP_020102570.1"/>
    </source>
</evidence>
<keyword evidence="2" id="KW-1185">Reference proteome</keyword>
<feature type="compositionally biased region" description="Basic and acidic residues" evidence="1">
    <location>
        <begin position="288"/>
        <end position="299"/>
    </location>
</feature>
<dbReference type="Proteomes" id="UP000515123">
    <property type="component" value="Linkage group 14"/>
</dbReference>
<evidence type="ECO:0000256" key="1">
    <source>
        <dbReference type="SAM" id="MobiDB-lite"/>
    </source>
</evidence>
<name>A0A6P5GB77_ANACO</name>
<gene>
    <name evidence="3" type="primary">LOC109720095</name>
</gene>
<accession>A0A6P5GB77</accession>
<feature type="region of interest" description="Disordered" evidence="1">
    <location>
        <begin position="103"/>
        <end position="305"/>
    </location>
</feature>
<dbReference type="RefSeq" id="XP_020102570.1">
    <property type="nucleotide sequence ID" value="XM_020246981.1"/>
</dbReference>
<proteinExistence type="predicted"/>
<reference evidence="3" key="2">
    <citation type="submission" date="2025-08" db="UniProtKB">
        <authorList>
            <consortium name="RefSeq"/>
        </authorList>
    </citation>
    <scope>IDENTIFICATION</scope>
    <source>
        <tissue evidence="3">Leaf</tissue>
    </source>
</reference>
<dbReference type="GeneID" id="109720095"/>
<evidence type="ECO:0000313" key="2">
    <source>
        <dbReference type="Proteomes" id="UP000515123"/>
    </source>
</evidence>
<feature type="compositionally biased region" description="Pro residues" evidence="1">
    <location>
        <begin position="9"/>
        <end position="24"/>
    </location>
</feature>
<sequence>MNHRRHPGPQSPSWPPLPCEPKPCPYGLESQDAPALLPPPSATGRREHLLHLVSRTRLPPAPRRRSSLSAGPGPCSHRLGAARASLLAATAAFRCRLTRSPASLHRPHLPASRPPPAVPELPMRNTLRTPPQVPTLRALPTRRLPSEPASAAPQPKTRREGPPPRRAPASASSPPPRSNPTRDRRKGPPRYLDRRAWESADRDERRRLGRGKEGREPGERREGGDPGREKKRADPEEETGGDRRQRHALQPAPVGQCNGTRAPLLTAPCGRGSRVPSAPGGARTATGQRDRNSVGRESVDVLEQE</sequence>